<organism evidence="19 20">
    <name type="scientific">Pan paniscus</name>
    <name type="common">Pygmy chimpanzee</name>
    <name type="synonym">Bonobo</name>
    <dbReference type="NCBI Taxonomy" id="9597"/>
    <lineage>
        <taxon>Eukaryota</taxon>
        <taxon>Metazoa</taxon>
        <taxon>Chordata</taxon>
        <taxon>Craniata</taxon>
        <taxon>Vertebrata</taxon>
        <taxon>Euteleostomi</taxon>
        <taxon>Mammalia</taxon>
        <taxon>Eutheria</taxon>
        <taxon>Euarchontoglires</taxon>
        <taxon>Primates</taxon>
        <taxon>Haplorrhini</taxon>
        <taxon>Catarrhini</taxon>
        <taxon>Hominidae</taxon>
        <taxon>Pan</taxon>
    </lineage>
</organism>
<reference evidence="19" key="2">
    <citation type="submission" date="2025-09" db="UniProtKB">
        <authorList>
            <consortium name="Ensembl"/>
        </authorList>
    </citation>
    <scope>IDENTIFICATION</scope>
</reference>
<dbReference type="GO" id="GO:0004720">
    <property type="term" value="F:protein-lysine 6-oxidase activity"/>
    <property type="evidence" value="ECO:0007669"/>
    <property type="project" value="UniProtKB-UniRule"/>
</dbReference>
<dbReference type="EC" id="1.4.3.13" evidence="16"/>
<protein>
    <recommendedName>
        <fullName evidence="16">Lysyl oxidase homolog</fullName>
        <ecNumber evidence="16">1.4.3.13</ecNumber>
    </recommendedName>
</protein>
<comment type="catalytic activity">
    <reaction evidence="14 16">
        <text>L-lysyl-[protein] + O2 + H2O = (S)-2-amino-6-oxohexanoyl-[protein] + H2O2 + NH4(+)</text>
        <dbReference type="Rhea" id="RHEA:24544"/>
        <dbReference type="Rhea" id="RHEA-COMP:9752"/>
        <dbReference type="Rhea" id="RHEA-COMP:12448"/>
        <dbReference type="ChEBI" id="CHEBI:15377"/>
        <dbReference type="ChEBI" id="CHEBI:15379"/>
        <dbReference type="ChEBI" id="CHEBI:16240"/>
        <dbReference type="ChEBI" id="CHEBI:28938"/>
        <dbReference type="ChEBI" id="CHEBI:29969"/>
        <dbReference type="ChEBI" id="CHEBI:131803"/>
        <dbReference type="EC" id="1.4.3.13"/>
    </reaction>
</comment>
<evidence type="ECO:0000259" key="18">
    <source>
        <dbReference type="PROSITE" id="PS50287"/>
    </source>
</evidence>
<dbReference type="Pfam" id="PF00530">
    <property type="entry name" value="SRCR"/>
    <property type="match status" value="3"/>
</dbReference>
<keyword evidence="9 16" id="KW-0801">TPQ</keyword>
<dbReference type="EMBL" id="AJFE02031967">
    <property type="status" value="NOT_ANNOTATED_CDS"/>
    <property type="molecule type" value="Genomic_DNA"/>
</dbReference>
<feature type="disulfide bond" evidence="15">
    <location>
        <begin position="231"/>
        <end position="241"/>
    </location>
</feature>
<evidence type="ECO:0000256" key="7">
    <source>
        <dbReference type="ARBA" id="ARBA00022729"/>
    </source>
</evidence>
<dbReference type="PRINTS" id="PR00074">
    <property type="entry name" value="LYSYLOXIDASE"/>
</dbReference>
<dbReference type="Ensembl" id="ENSPPAT00000021468.1">
    <property type="protein sequence ID" value="ENSPPAP00000004688.1"/>
    <property type="gene ID" value="ENSPPAG00000019493.1"/>
</dbReference>
<dbReference type="InterPro" id="IPR050912">
    <property type="entry name" value="LOX-like_protein"/>
</dbReference>
<keyword evidence="4 16" id="KW-0886">LTQ</keyword>
<evidence type="ECO:0000256" key="15">
    <source>
        <dbReference type="PROSITE-ProRule" id="PRU00196"/>
    </source>
</evidence>
<dbReference type="GO" id="GO:0006954">
    <property type="term" value="P:inflammatory response"/>
    <property type="evidence" value="ECO:0007669"/>
    <property type="project" value="TreeGrafter"/>
</dbReference>
<dbReference type="InterPro" id="IPR019828">
    <property type="entry name" value="Lysyl_oxidase_CS"/>
</dbReference>
<dbReference type="InterPro" id="IPR001695">
    <property type="entry name" value="Lysyl_oxidase"/>
</dbReference>
<dbReference type="GO" id="GO:0005615">
    <property type="term" value="C:extracellular space"/>
    <property type="evidence" value="ECO:0007669"/>
    <property type="project" value="UniProtKB-UniRule"/>
</dbReference>
<comment type="PTM">
    <text evidence="16">The lysine tyrosylquinone cross-link (LTQ) is generated by condensation of the epsilon-amino group of a lysine with a topaquinone produced by oxidation of tyrosine.</text>
</comment>
<feature type="signal peptide" evidence="17">
    <location>
        <begin position="1"/>
        <end position="25"/>
    </location>
</feature>
<comment type="similarity">
    <text evidence="3 16">Belongs to the lysyl oxidase family.</text>
</comment>
<keyword evidence="7 17" id="KW-0732">Signal</keyword>
<dbReference type="Gene3D" id="3.10.250.10">
    <property type="entry name" value="SRCR-like domain"/>
    <property type="match status" value="3"/>
</dbReference>
<keyword evidence="12 15" id="KW-1015">Disulfide bond</keyword>
<feature type="chain" id="PRO_5015331704" description="Lysyl oxidase homolog" evidence="17">
    <location>
        <begin position="26"/>
        <end position="586"/>
    </location>
</feature>
<evidence type="ECO:0000256" key="2">
    <source>
        <dbReference type="ARBA" id="ARBA00004239"/>
    </source>
</evidence>
<comment type="caution">
    <text evidence="15">Lacks conserved residue(s) required for the propagation of feature annotation.</text>
</comment>
<evidence type="ECO:0000256" key="8">
    <source>
        <dbReference type="ARBA" id="ARBA00022737"/>
    </source>
</evidence>
<dbReference type="PRINTS" id="PR00258">
    <property type="entry name" value="SPERACTRCPTR"/>
</dbReference>
<dbReference type="GO" id="GO:0030199">
    <property type="term" value="P:collagen fibril organization"/>
    <property type="evidence" value="ECO:0007669"/>
    <property type="project" value="TreeGrafter"/>
</dbReference>
<dbReference type="PROSITE" id="PS00926">
    <property type="entry name" value="LYSYL_OXIDASE"/>
    <property type="match status" value="1"/>
</dbReference>
<dbReference type="PANTHER" id="PTHR45817">
    <property type="entry name" value="LYSYL OXIDASE-LIKE-RELATED"/>
    <property type="match status" value="1"/>
</dbReference>
<keyword evidence="5 16" id="KW-0964">Secreted</keyword>
<dbReference type="GO" id="GO:0016020">
    <property type="term" value="C:membrane"/>
    <property type="evidence" value="ECO:0007669"/>
    <property type="project" value="InterPro"/>
</dbReference>
<keyword evidence="13" id="KW-0325">Glycoprotein</keyword>
<feature type="disulfide bond" evidence="15">
    <location>
        <begin position="114"/>
        <end position="124"/>
    </location>
</feature>
<dbReference type="GO" id="GO:0005507">
    <property type="term" value="F:copper ion binding"/>
    <property type="evidence" value="ECO:0007669"/>
    <property type="project" value="UniProtKB-UniRule"/>
</dbReference>
<evidence type="ECO:0000313" key="20">
    <source>
        <dbReference type="Proteomes" id="UP000240080"/>
    </source>
</evidence>
<dbReference type="InterPro" id="IPR001190">
    <property type="entry name" value="SRCR"/>
</dbReference>
<evidence type="ECO:0000256" key="1">
    <source>
        <dbReference type="ARBA" id="ARBA00001935"/>
    </source>
</evidence>
<dbReference type="InterPro" id="IPR036772">
    <property type="entry name" value="SRCR-like_dom_sf"/>
</dbReference>
<dbReference type="Bgee" id="ENSPPAG00000019493">
    <property type="expression patterns" value="Expressed in heart and 6 other cell types or tissues"/>
</dbReference>
<name>A0A2R8ZIY9_PANPA</name>
<dbReference type="PANTHER" id="PTHR45817:SF2">
    <property type="entry name" value="LYSYL OXIDASE HOMOLOG 3"/>
    <property type="match status" value="1"/>
</dbReference>
<comment type="function">
    <text evidence="16">Mediates the post-translational oxidative deamination of lysine residues on target proteins leading to the formation of deaminated lysine (allysine).</text>
</comment>
<keyword evidence="8" id="KW-0677">Repeat</keyword>
<feature type="disulfide bond" evidence="15">
    <location>
        <begin position="347"/>
        <end position="357"/>
    </location>
</feature>
<evidence type="ECO:0000256" key="3">
    <source>
        <dbReference type="ARBA" id="ARBA00007492"/>
    </source>
</evidence>
<keyword evidence="11 16" id="KW-0186">Copper</keyword>
<feature type="disulfide bond" evidence="15">
    <location>
        <begin position="200"/>
        <end position="261"/>
    </location>
</feature>
<dbReference type="Proteomes" id="UP000240080">
    <property type="component" value="Unplaced"/>
</dbReference>
<evidence type="ECO:0000256" key="14">
    <source>
        <dbReference type="ARBA" id="ARBA00047861"/>
    </source>
</evidence>
<proteinExistence type="inferred from homology"/>
<dbReference type="GeneTree" id="ENSGT00940000158157"/>
<feature type="domain" description="SRCR" evidence="18">
    <location>
        <begin position="272"/>
        <end position="380"/>
    </location>
</feature>
<feature type="disulfide bond" evidence="15">
    <location>
        <begin position="187"/>
        <end position="251"/>
    </location>
</feature>
<dbReference type="AlphaFoldDB" id="A0A2R8ZIY9"/>
<evidence type="ECO:0000313" key="19">
    <source>
        <dbReference type="Ensembl" id="ENSPPAP00000004688.1"/>
    </source>
</evidence>
<evidence type="ECO:0000256" key="17">
    <source>
        <dbReference type="SAM" id="SignalP"/>
    </source>
</evidence>
<dbReference type="EMBL" id="AJFE02031965">
    <property type="status" value="NOT_ANNOTATED_CDS"/>
    <property type="molecule type" value="Genomic_DNA"/>
</dbReference>
<evidence type="ECO:0000256" key="4">
    <source>
        <dbReference type="ARBA" id="ARBA00022477"/>
    </source>
</evidence>
<dbReference type="Pfam" id="PF01186">
    <property type="entry name" value="Lysyl_oxidase"/>
    <property type="match status" value="1"/>
</dbReference>
<comment type="subcellular location">
    <subcellularLocation>
        <location evidence="2 16">Secreted</location>
        <location evidence="2 16">Extracellular space</location>
    </subcellularLocation>
</comment>
<dbReference type="EMBL" id="AJFE02031966">
    <property type="status" value="NOT_ANNOTATED_CDS"/>
    <property type="molecule type" value="Genomic_DNA"/>
</dbReference>
<dbReference type="PROSITE" id="PS50287">
    <property type="entry name" value="SRCR_2"/>
    <property type="match status" value="3"/>
</dbReference>
<keyword evidence="20" id="KW-1185">Reference proteome</keyword>
<feature type="disulfide bond" evidence="15">
    <location>
        <begin position="83"/>
        <end position="144"/>
    </location>
</feature>
<evidence type="ECO:0000256" key="10">
    <source>
        <dbReference type="ARBA" id="ARBA00023002"/>
    </source>
</evidence>
<accession>A0A2R8ZIY9</accession>
<gene>
    <name evidence="19" type="primary">LOXL3</name>
</gene>
<comment type="cofactor">
    <cofactor evidence="1 16">
        <name>Cu cation</name>
        <dbReference type="ChEBI" id="CHEBI:23378"/>
    </cofactor>
</comment>
<evidence type="ECO:0000256" key="6">
    <source>
        <dbReference type="ARBA" id="ARBA00022723"/>
    </source>
</evidence>
<evidence type="ECO:0000256" key="9">
    <source>
        <dbReference type="ARBA" id="ARBA00022772"/>
    </source>
</evidence>
<evidence type="ECO:0000256" key="16">
    <source>
        <dbReference type="RuleBase" id="RU367046"/>
    </source>
</evidence>
<feature type="domain" description="SRCR" evidence="18">
    <location>
        <begin position="44"/>
        <end position="145"/>
    </location>
</feature>
<dbReference type="SMART" id="SM00202">
    <property type="entry name" value="SR"/>
    <property type="match status" value="3"/>
</dbReference>
<keyword evidence="10 16" id="KW-0560">Oxidoreductase</keyword>
<evidence type="ECO:0000256" key="11">
    <source>
        <dbReference type="ARBA" id="ARBA00023008"/>
    </source>
</evidence>
<dbReference type="SUPFAM" id="SSF56487">
    <property type="entry name" value="SRCR-like"/>
    <property type="match status" value="3"/>
</dbReference>
<dbReference type="FunFam" id="3.10.250.10:FF:000008">
    <property type="entry name" value="Lysyl oxidase homolog 2"/>
    <property type="match status" value="1"/>
</dbReference>
<keyword evidence="6 16" id="KW-0479">Metal-binding</keyword>
<dbReference type="FunFam" id="3.10.250.10:FF:000001">
    <property type="entry name" value="Lysyl oxidase 4 isoform X1"/>
    <property type="match status" value="2"/>
</dbReference>
<evidence type="ECO:0000256" key="5">
    <source>
        <dbReference type="ARBA" id="ARBA00022525"/>
    </source>
</evidence>
<evidence type="ECO:0000256" key="12">
    <source>
        <dbReference type="ARBA" id="ARBA00023157"/>
    </source>
</evidence>
<dbReference type="PROSITE" id="PS00420">
    <property type="entry name" value="SRCR_1"/>
    <property type="match status" value="1"/>
</dbReference>
<feature type="disulfide bond" evidence="15">
    <location>
        <begin position="70"/>
        <end position="134"/>
    </location>
</feature>
<evidence type="ECO:0000256" key="13">
    <source>
        <dbReference type="ARBA" id="ARBA00023180"/>
    </source>
</evidence>
<sequence>MRPVSVWQWSPWGLLLCLLCSSCLGSPSPSTGPEKKAGSQGLRFRLAGFPRKPYEGRVEIQRAGEWGTICDDDFTLQAAHVLCRELGFTEATGWTHSAKYGPGTGRIWLDNLSCSGTEQSVTECASRGWGNSDCTHDEDAGVICKDQRLPGFWDSNVIEARVRLKGGAHPGEGRVEVLKASTWGTVCDRKWDLHAASVVCRELGFGSAQAALSGARMGQGMGAIHLSEVRCSGQELSLWKCPHKNITAEDCSHSQDAGVRCNLPYTGAETRIRLSGGRSQHEGRVEVQIGGPGPLRWGLICGDDWGTLEAMVACRQLGLGYANHGLQETWYWDSGNITEVVMSGVRCTGTELSLDQCAHHGTHITCKRTGTRFTAGVICSETASDLLLHSALVQETAYIEDRPLHMLYCAAEENCLASSARSANWPYGHRRLLRFSSQIHNLGRADFRPKAGRHSWVWHECHGHYHSMDIFTHYDILTPNGTKVAEGHKASFCLEDTECQEDVSKRYECANFGEQGITVGCWDLYRHDIDCQWIDITDVKPGNYILQVVINPNFEVAESDFTNNAMKCNCKYDGHRIWVHNCHIGI</sequence>
<reference evidence="19" key="1">
    <citation type="submission" date="2025-08" db="UniProtKB">
        <authorList>
            <consortium name="Ensembl"/>
        </authorList>
    </citation>
    <scope>IDENTIFICATION</scope>
</reference>
<feature type="domain" description="SRCR" evidence="18">
    <location>
        <begin position="162"/>
        <end position="262"/>
    </location>
</feature>